<dbReference type="PANTHER" id="PTHR31350:SF27">
    <property type="entry name" value="HEMIMETHYLATED DNA-BINDING DOMAIN-CONTAINING PROTEIN"/>
    <property type="match status" value="1"/>
</dbReference>
<dbReference type="AlphaFoldDB" id="A0A6A6PP47"/>
<dbReference type="Gene3D" id="1.20.1280.50">
    <property type="match status" value="1"/>
</dbReference>
<name>A0A6A6PP47_9PEZI</name>
<dbReference type="Pfam" id="PF08755">
    <property type="entry name" value="YccV-like"/>
    <property type="match status" value="1"/>
</dbReference>
<keyword evidence="4" id="KW-1185">Reference proteome</keyword>
<reference evidence="3" key="1">
    <citation type="journal article" date="2020" name="Stud. Mycol.">
        <title>101 Dothideomycetes genomes: a test case for predicting lifestyles and emergence of pathogens.</title>
        <authorList>
            <person name="Haridas S."/>
            <person name="Albert R."/>
            <person name="Binder M."/>
            <person name="Bloem J."/>
            <person name="Labutti K."/>
            <person name="Salamov A."/>
            <person name="Andreopoulos B."/>
            <person name="Baker S."/>
            <person name="Barry K."/>
            <person name="Bills G."/>
            <person name="Bluhm B."/>
            <person name="Cannon C."/>
            <person name="Castanera R."/>
            <person name="Culley D."/>
            <person name="Daum C."/>
            <person name="Ezra D."/>
            <person name="Gonzalez J."/>
            <person name="Henrissat B."/>
            <person name="Kuo A."/>
            <person name="Liang C."/>
            <person name="Lipzen A."/>
            <person name="Lutzoni F."/>
            <person name="Magnuson J."/>
            <person name="Mondo S."/>
            <person name="Nolan M."/>
            <person name="Ohm R."/>
            <person name="Pangilinan J."/>
            <person name="Park H.-J."/>
            <person name="Ramirez L."/>
            <person name="Alfaro M."/>
            <person name="Sun H."/>
            <person name="Tritt A."/>
            <person name="Yoshinaga Y."/>
            <person name="Zwiers L.-H."/>
            <person name="Turgeon B."/>
            <person name="Goodwin S."/>
            <person name="Spatafora J."/>
            <person name="Crous P."/>
            <person name="Grigoriev I."/>
        </authorList>
    </citation>
    <scope>NUCLEOTIDE SEQUENCE</scope>
    <source>
        <strain evidence="3">CBS 113389</strain>
    </source>
</reference>
<feature type="region of interest" description="Disordered" evidence="1">
    <location>
        <begin position="295"/>
        <end position="328"/>
    </location>
</feature>
<dbReference type="Pfam" id="PF13369">
    <property type="entry name" value="Transglut_core2"/>
    <property type="match status" value="1"/>
</dbReference>
<dbReference type="Proteomes" id="UP000799767">
    <property type="component" value="Unassembled WGS sequence"/>
</dbReference>
<dbReference type="PROSITE" id="PS50181">
    <property type="entry name" value="FBOX"/>
    <property type="match status" value="1"/>
</dbReference>
<dbReference type="GO" id="GO:0003677">
    <property type="term" value="F:DNA binding"/>
    <property type="evidence" value="ECO:0007669"/>
    <property type="project" value="InterPro"/>
</dbReference>
<dbReference type="GeneID" id="54474958"/>
<evidence type="ECO:0000313" key="3">
    <source>
        <dbReference type="EMBL" id="KAF2481849.1"/>
    </source>
</evidence>
<sequence>MSSDTPRLSALPDELVEAITFYLPPDATLALGLTCTTLHKIAYEHLVWRRHCIQGWQYWEAHHEIADKLLQPPAQTKWRHLYNQRRFTDKKALDLFNELLLTQQKRIERIEEICRLGYDVKDLMLDLCQNTPDSAEDVLARRYYADVVLGRIHRATALEKWTRLQERRMVRLEEVLAAYDLFVLSGRKGDLHDIDQELDRIARAIRAAPDFEHLSTRNKAIEVARYMREQRLLGNPTEEDYHALRNNFISLALFEEPHTSLPLQSVAIYCAVARRLGINARPSNYPSHVHAVIEAPSNQTLDGREKPRATAATEHTDEDPDSMMHMDPWRSSEEVPREQLTLRLSQMGAPPAQHAAHLGPTNNYELALRTGRNIMNSVQDSRERQGRLGRSSSTRTSLPDVEAAWYGMLWAMMVLGDNNQAATLHRRRQCLPYLADHFQTHFPEDIGMLESTLLPMFINEREQEGLLSLVTISREADRNAKAPKRRAAPDGVEKSGPPRVQFKIGQHFEHKRYGYRAVVVGWDFQCAAEPRWIHQMRVDDLPRGREQPFYNVM</sequence>
<feature type="region of interest" description="Disordered" evidence="1">
    <location>
        <begin position="377"/>
        <end position="396"/>
    </location>
</feature>
<evidence type="ECO:0000256" key="1">
    <source>
        <dbReference type="SAM" id="MobiDB-lite"/>
    </source>
</evidence>
<dbReference type="InterPro" id="IPR011722">
    <property type="entry name" value="Hemimethylated_DNA-bd_dom"/>
</dbReference>
<evidence type="ECO:0000259" key="2">
    <source>
        <dbReference type="PROSITE" id="PS50181"/>
    </source>
</evidence>
<dbReference type="RefSeq" id="XP_033588419.1">
    <property type="nucleotide sequence ID" value="XM_033733956.1"/>
</dbReference>
<dbReference type="NCBIfam" id="TIGR02097">
    <property type="entry name" value="yccV"/>
    <property type="match status" value="1"/>
</dbReference>
<accession>A0A6A6PP47</accession>
<dbReference type="InterPro" id="IPR036047">
    <property type="entry name" value="F-box-like_dom_sf"/>
</dbReference>
<feature type="domain" description="F-box" evidence="2">
    <location>
        <begin position="5"/>
        <end position="51"/>
    </location>
</feature>
<organism evidence="3 4">
    <name type="scientific">Neohortaea acidophila</name>
    <dbReference type="NCBI Taxonomy" id="245834"/>
    <lineage>
        <taxon>Eukaryota</taxon>
        <taxon>Fungi</taxon>
        <taxon>Dikarya</taxon>
        <taxon>Ascomycota</taxon>
        <taxon>Pezizomycotina</taxon>
        <taxon>Dothideomycetes</taxon>
        <taxon>Dothideomycetidae</taxon>
        <taxon>Mycosphaerellales</taxon>
        <taxon>Teratosphaeriaceae</taxon>
        <taxon>Neohortaea</taxon>
    </lineage>
</organism>
<dbReference type="InterPro" id="IPR001810">
    <property type="entry name" value="F-box_dom"/>
</dbReference>
<protein>
    <recommendedName>
        <fullName evidence="2">F-box domain-containing protein</fullName>
    </recommendedName>
</protein>
<evidence type="ECO:0000313" key="4">
    <source>
        <dbReference type="Proteomes" id="UP000799767"/>
    </source>
</evidence>
<dbReference type="Gene3D" id="2.30.30.390">
    <property type="entry name" value="Hemimethylated DNA-binding domain"/>
    <property type="match status" value="1"/>
</dbReference>
<dbReference type="Pfam" id="PF12937">
    <property type="entry name" value="F-box-like"/>
    <property type="match status" value="1"/>
</dbReference>
<feature type="region of interest" description="Disordered" evidence="1">
    <location>
        <begin position="478"/>
        <end position="498"/>
    </location>
</feature>
<dbReference type="InterPro" id="IPR032698">
    <property type="entry name" value="SirB1_N"/>
</dbReference>
<dbReference type="SUPFAM" id="SSF81383">
    <property type="entry name" value="F-box domain"/>
    <property type="match status" value="1"/>
</dbReference>
<dbReference type="PANTHER" id="PTHR31350">
    <property type="entry name" value="SI:DKEY-261L7.2"/>
    <property type="match status" value="1"/>
</dbReference>
<dbReference type="EMBL" id="MU001637">
    <property type="protein sequence ID" value="KAF2481849.1"/>
    <property type="molecule type" value="Genomic_DNA"/>
</dbReference>
<dbReference type="OrthoDB" id="28868at2759"/>
<proteinExistence type="predicted"/>
<dbReference type="SUPFAM" id="SSF141255">
    <property type="entry name" value="YccV-like"/>
    <property type="match status" value="1"/>
</dbReference>
<gene>
    <name evidence="3" type="ORF">BDY17DRAFT_299822</name>
</gene>
<dbReference type="InterPro" id="IPR036623">
    <property type="entry name" value="Hemimethylated_DNA-bd_sf"/>
</dbReference>